<dbReference type="EMBL" id="KN846988">
    <property type="protein sequence ID" value="KIW92446.1"/>
    <property type="molecule type" value="Genomic_DNA"/>
</dbReference>
<dbReference type="VEuPathDB" id="FungiDB:Z519_06293"/>
<dbReference type="InterPro" id="IPR009833">
    <property type="entry name" value="DUF1398"/>
</dbReference>
<reference evidence="2" key="1">
    <citation type="submission" date="2015-01" db="EMBL/GenBank/DDBJ databases">
        <title>The Genome Sequence of Cladophialophora bantiana CBS 173.52.</title>
        <authorList>
            <consortium name="The Broad Institute Genomics Platform"/>
            <person name="Cuomo C."/>
            <person name="de Hoog S."/>
            <person name="Gorbushina A."/>
            <person name="Stielow B."/>
            <person name="Teixiera M."/>
            <person name="Abouelleil A."/>
            <person name="Chapman S.B."/>
            <person name="Priest M."/>
            <person name="Young S.K."/>
            <person name="Wortman J."/>
            <person name="Nusbaum C."/>
            <person name="Birren B."/>
        </authorList>
    </citation>
    <scope>NUCLEOTIDE SEQUENCE [LARGE SCALE GENOMIC DNA]</scope>
    <source>
        <strain evidence="2">CBS 173.52</strain>
    </source>
</reference>
<name>A0A0D2ERF1_CLAB1</name>
<dbReference type="GeneID" id="27699221"/>
<dbReference type="Proteomes" id="UP000053789">
    <property type="component" value="Unassembled WGS sequence"/>
</dbReference>
<dbReference type="Gene3D" id="3.30.1810.10">
    <property type="entry name" value="YdfO-like"/>
    <property type="match status" value="1"/>
</dbReference>
<evidence type="ECO:0008006" key="4">
    <source>
        <dbReference type="Google" id="ProtNLM"/>
    </source>
</evidence>
<protein>
    <recommendedName>
        <fullName evidence="4">DUF1398 domain-containing protein</fullName>
    </recommendedName>
</protein>
<proteinExistence type="predicted"/>
<evidence type="ECO:0000313" key="2">
    <source>
        <dbReference type="EMBL" id="KIW92446.1"/>
    </source>
</evidence>
<evidence type="ECO:0000256" key="1">
    <source>
        <dbReference type="SAM" id="MobiDB-lite"/>
    </source>
</evidence>
<dbReference type="RefSeq" id="XP_016619115.1">
    <property type="nucleotide sequence ID" value="XM_016764033.1"/>
</dbReference>
<keyword evidence="3" id="KW-1185">Reference proteome</keyword>
<evidence type="ECO:0000313" key="3">
    <source>
        <dbReference type="Proteomes" id="UP000053789"/>
    </source>
</evidence>
<dbReference type="InterPro" id="IPR036696">
    <property type="entry name" value="YdfO-like_sf"/>
</dbReference>
<sequence length="158" mass="17013">MTLTPIQQVFAQVHSPTSLTFPETIALLLNLGVTRYHVDYISRTTTTYTPRPASKSAADSTSPSAATSTGQTPIATEQMAMPAPAVNPDTSWDAAALARAIRRVQGRQTVYAEFVRECVDAGVAGYIACLVGKRVLYYGLNGDVHVEWFPGAEPMGHK</sequence>
<accession>A0A0D2ERF1</accession>
<organism evidence="2 3">
    <name type="scientific">Cladophialophora bantiana (strain ATCC 10958 / CBS 173.52 / CDC B-1940 / NIH 8579)</name>
    <name type="common">Xylohypha bantiana</name>
    <dbReference type="NCBI Taxonomy" id="1442370"/>
    <lineage>
        <taxon>Eukaryota</taxon>
        <taxon>Fungi</taxon>
        <taxon>Dikarya</taxon>
        <taxon>Ascomycota</taxon>
        <taxon>Pezizomycotina</taxon>
        <taxon>Eurotiomycetes</taxon>
        <taxon>Chaetothyriomycetidae</taxon>
        <taxon>Chaetothyriales</taxon>
        <taxon>Herpotrichiellaceae</taxon>
        <taxon>Cladophialophora</taxon>
    </lineage>
</organism>
<dbReference type="SUPFAM" id="SSF160419">
    <property type="entry name" value="YdfO-like"/>
    <property type="match status" value="1"/>
</dbReference>
<dbReference type="AlphaFoldDB" id="A0A0D2ERF1"/>
<dbReference type="OrthoDB" id="4154357at2759"/>
<dbReference type="HOGENOM" id="CLU_133369_0_0_1"/>
<gene>
    <name evidence="2" type="ORF">Z519_06293</name>
</gene>
<feature type="compositionally biased region" description="Low complexity" evidence="1">
    <location>
        <begin position="53"/>
        <end position="69"/>
    </location>
</feature>
<dbReference type="Pfam" id="PF07166">
    <property type="entry name" value="DUF1398"/>
    <property type="match status" value="1"/>
</dbReference>
<feature type="region of interest" description="Disordered" evidence="1">
    <location>
        <begin position="49"/>
        <end position="73"/>
    </location>
</feature>